<keyword evidence="2" id="KW-0812">Transmembrane</keyword>
<evidence type="ECO:0000256" key="1">
    <source>
        <dbReference type="SAM" id="MobiDB-lite"/>
    </source>
</evidence>
<protein>
    <submittedName>
        <fullName evidence="3">Uncharacterized protein</fullName>
    </submittedName>
</protein>
<reference evidence="3 4" key="2">
    <citation type="submission" date="2014-03" db="EMBL/GenBank/DDBJ databases">
        <title>The Genome Sequence of Anncaliia algerae insect isolate PRA339.</title>
        <authorList>
            <consortium name="The Broad Institute Genome Sequencing Platform"/>
            <consortium name="The Broad Institute Genome Sequencing Center for Infectious Disease"/>
            <person name="Cuomo C."/>
            <person name="Becnel J."/>
            <person name="Sanscrainte N."/>
            <person name="Walker B."/>
            <person name="Young S.K."/>
            <person name="Zeng Q."/>
            <person name="Gargeya S."/>
            <person name="Fitzgerald M."/>
            <person name="Haas B."/>
            <person name="Abouelleil A."/>
            <person name="Alvarado L."/>
            <person name="Arachchi H.M."/>
            <person name="Berlin A.M."/>
            <person name="Chapman S.B."/>
            <person name="Dewar J."/>
            <person name="Goldberg J."/>
            <person name="Griggs A."/>
            <person name="Gujja S."/>
            <person name="Hansen M."/>
            <person name="Howarth C."/>
            <person name="Imamovic A."/>
            <person name="Larimer J."/>
            <person name="McCowan C."/>
            <person name="Murphy C."/>
            <person name="Neiman D."/>
            <person name="Pearson M."/>
            <person name="Priest M."/>
            <person name="Roberts A."/>
            <person name="Saif S."/>
            <person name="Shea T."/>
            <person name="Sisk P."/>
            <person name="Sykes S."/>
            <person name="Wortman J."/>
            <person name="Nusbaum C."/>
            <person name="Birren B."/>
        </authorList>
    </citation>
    <scope>NUCLEOTIDE SEQUENCE [LARGE SCALE GENOMIC DNA]</scope>
    <source>
        <strain evidence="3 4">PRA339</strain>
    </source>
</reference>
<dbReference type="EMBL" id="KK365130">
    <property type="protein sequence ID" value="KCZ82400.1"/>
    <property type="molecule type" value="Genomic_DNA"/>
</dbReference>
<evidence type="ECO:0000256" key="2">
    <source>
        <dbReference type="SAM" id="Phobius"/>
    </source>
</evidence>
<dbReference type="HOGENOM" id="CLU_132726_0_0_1"/>
<proteinExistence type="predicted"/>
<feature type="compositionally biased region" description="Basic and acidic residues" evidence="1">
    <location>
        <begin position="79"/>
        <end position="88"/>
    </location>
</feature>
<gene>
    <name evidence="3" type="ORF">H312_00058</name>
</gene>
<sequence>MNLGYIFKIILISGLFLFLGNYLQIFDLNKVFNVAQLSNFLKNFDYSRVGDFLANLNLPESSQKKNENTRNKKTSSKNIQEKTSDPSKTKISITNNIHLPGKTNEKDTRGNTPNNIPPNPKPRVRGRKLKREISKKANLDVNEDKNLYLNNESNDSYILNAIKNYPVRFNEE</sequence>
<dbReference type="OrthoDB" id="2197385at2759"/>
<keyword evidence="2" id="KW-1133">Transmembrane helix</keyword>
<keyword evidence="2" id="KW-0472">Membrane</keyword>
<dbReference type="AlphaFoldDB" id="A0A059F5C2"/>
<feature type="transmembrane region" description="Helical" evidence="2">
    <location>
        <begin position="6"/>
        <end position="23"/>
    </location>
</feature>
<keyword evidence="4" id="KW-1185">Reference proteome</keyword>
<organism evidence="3 4">
    <name type="scientific">Anncaliia algerae PRA339</name>
    <dbReference type="NCBI Taxonomy" id="1288291"/>
    <lineage>
        <taxon>Eukaryota</taxon>
        <taxon>Fungi</taxon>
        <taxon>Fungi incertae sedis</taxon>
        <taxon>Microsporidia</taxon>
        <taxon>Tubulinosematoidea</taxon>
        <taxon>Tubulinosematidae</taxon>
        <taxon>Anncaliia</taxon>
    </lineage>
</organism>
<evidence type="ECO:0000313" key="3">
    <source>
        <dbReference type="EMBL" id="KCZ82400.1"/>
    </source>
</evidence>
<feature type="region of interest" description="Disordered" evidence="1">
    <location>
        <begin position="62"/>
        <end position="128"/>
    </location>
</feature>
<dbReference type="VEuPathDB" id="MicrosporidiaDB:H312_00058"/>
<name>A0A059F5C2_9MICR</name>
<accession>A0A059F5C2</accession>
<evidence type="ECO:0000313" key="4">
    <source>
        <dbReference type="Proteomes" id="UP000030655"/>
    </source>
</evidence>
<dbReference type="Proteomes" id="UP000030655">
    <property type="component" value="Unassembled WGS sequence"/>
</dbReference>
<reference evidence="4" key="1">
    <citation type="submission" date="2013-02" db="EMBL/GenBank/DDBJ databases">
        <authorList>
            <consortium name="The Broad Institute Genome Sequencing Platform"/>
            <person name="Cuomo C."/>
            <person name="Becnel J."/>
            <person name="Sanscrainte N."/>
            <person name="Walker B."/>
            <person name="Young S.K."/>
            <person name="Zeng Q."/>
            <person name="Gargeya S."/>
            <person name="Fitzgerald M."/>
            <person name="Haas B."/>
            <person name="Abouelleil A."/>
            <person name="Alvarado L."/>
            <person name="Arachchi H.M."/>
            <person name="Berlin A.M."/>
            <person name="Chapman S.B."/>
            <person name="Dewar J."/>
            <person name="Goldberg J."/>
            <person name="Griggs A."/>
            <person name="Gujja S."/>
            <person name="Hansen M."/>
            <person name="Howarth C."/>
            <person name="Imamovic A."/>
            <person name="Larimer J."/>
            <person name="McCowan C."/>
            <person name="Murphy C."/>
            <person name="Neiman D."/>
            <person name="Pearson M."/>
            <person name="Priest M."/>
            <person name="Roberts A."/>
            <person name="Saif S."/>
            <person name="Shea T."/>
            <person name="Sisk P."/>
            <person name="Sykes S."/>
            <person name="Wortman J."/>
            <person name="Nusbaum C."/>
            <person name="Birren B."/>
        </authorList>
    </citation>
    <scope>NUCLEOTIDE SEQUENCE [LARGE SCALE GENOMIC DNA]</scope>
    <source>
        <strain evidence="4">PRA339</strain>
    </source>
</reference>